<dbReference type="SUPFAM" id="SSF55961">
    <property type="entry name" value="Bet v1-like"/>
    <property type="match status" value="1"/>
</dbReference>
<dbReference type="EMBL" id="JACONT010000010">
    <property type="protein sequence ID" value="MBC3941417.1"/>
    <property type="molecule type" value="Genomic_DNA"/>
</dbReference>
<evidence type="ECO:0000313" key="1">
    <source>
        <dbReference type="EMBL" id="MBC3941417.1"/>
    </source>
</evidence>
<comment type="caution">
    <text evidence="1">The sequence shown here is derived from an EMBL/GenBank/DDBJ whole genome shotgun (WGS) entry which is preliminary data.</text>
</comment>
<dbReference type="RefSeq" id="WP_187503171.1">
    <property type="nucleotide sequence ID" value="NZ_CP162536.1"/>
</dbReference>
<protein>
    <submittedName>
        <fullName evidence="1">SRPBCC domain-containing protein</fullName>
    </submittedName>
</protein>
<gene>
    <name evidence="1" type="ORF">H8S47_06925</name>
</gene>
<accession>A0ABR7AM89</accession>
<dbReference type="Proteomes" id="UP000597613">
    <property type="component" value="Unassembled WGS sequence"/>
</dbReference>
<dbReference type="Pfam" id="PF10604">
    <property type="entry name" value="Polyketide_cyc2"/>
    <property type="match status" value="1"/>
</dbReference>
<organism evidence="1 2">
    <name type="scientific">Sphingomonas albertensis</name>
    <dbReference type="NCBI Taxonomy" id="2762591"/>
    <lineage>
        <taxon>Bacteria</taxon>
        <taxon>Pseudomonadati</taxon>
        <taxon>Pseudomonadota</taxon>
        <taxon>Alphaproteobacteria</taxon>
        <taxon>Sphingomonadales</taxon>
        <taxon>Sphingomonadaceae</taxon>
        <taxon>Sphingomonas</taxon>
    </lineage>
</organism>
<evidence type="ECO:0000313" key="2">
    <source>
        <dbReference type="Proteomes" id="UP000597613"/>
    </source>
</evidence>
<keyword evidence="2" id="KW-1185">Reference proteome</keyword>
<dbReference type="InterPro" id="IPR023393">
    <property type="entry name" value="START-like_dom_sf"/>
</dbReference>
<sequence>MLPDQTSPARLVPDRRIDWPKEHEPASARVFAQNTMDIAAPPEIVWKMLIDCRRWPNWYCHCSDVSVLRDGPLLGATSQFRFKTLGFYFEPEIVRYEPFRLLVWSANGPAGTSGAHAWYIEPTSNGCHVVTEESQRGLLLWIIGHRTRTRLLTAHEEWLRALKVLAENDVLRQPPA</sequence>
<dbReference type="CDD" id="cd07822">
    <property type="entry name" value="SRPBCC_4"/>
    <property type="match status" value="1"/>
</dbReference>
<dbReference type="Gene3D" id="3.30.530.20">
    <property type="match status" value="1"/>
</dbReference>
<dbReference type="InterPro" id="IPR019587">
    <property type="entry name" value="Polyketide_cyclase/dehydratase"/>
</dbReference>
<proteinExistence type="predicted"/>
<name>A0ABR7AM89_9SPHN</name>
<reference evidence="1 2" key="1">
    <citation type="submission" date="2020-08" db="EMBL/GenBank/DDBJ databases">
        <title>Putative novel bacterial strains isolated from necrotic wheat leaf tissues caused by Xanthomonas translucens.</title>
        <authorList>
            <person name="Tambong J.T."/>
        </authorList>
    </citation>
    <scope>NUCLEOTIDE SEQUENCE [LARGE SCALE GENOMIC DNA]</scope>
    <source>
        <strain evidence="2">DOAB 1063</strain>
    </source>
</reference>